<dbReference type="RefSeq" id="WP_154318771.1">
    <property type="nucleotide sequence ID" value="NZ_CAJGAA010000002.1"/>
</dbReference>
<reference evidence="1 2" key="1">
    <citation type="submission" date="2019-11" db="EMBL/GenBank/DDBJ databases">
        <title>Bacillus idriensis genome.</title>
        <authorList>
            <person name="Konopka E.N."/>
            <person name="Newman J.D."/>
        </authorList>
    </citation>
    <scope>NUCLEOTIDE SEQUENCE [LARGE SCALE GENOMIC DNA]</scope>
    <source>
        <strain evidence="1 2">DSM 19097</strain>
    </source>
</reference>
<gene>
    <name evidence="1" type="ORF">GJU41_12610</name>
</gene>
<protein>
    <submittedName>
        <fullName evidence="1">dUTPase</fullName>
    </submittedName>
</protein>
<dbReference type="PIRSF" id="PIRSF030140">
    <property type="entry name" value="UCP030140"/>
    <property type="match status" value="1"/>
</dbReference>
<dbReference type="CDD" id="cd11527">
    <property type="entry name" value="NTP-PPase_dUTPase"/>
    <property type="match status" value="1"/>
</dbReference>
<evidence type="ECO:0000313" key="1">
    <source>
        <dbReference type="EMBL" id="MRX54816.1"/>
    </source>
</evidence>
<evidence type="ECO:0000313" key="2">
    <source>
        <dbReference type="Proteomes" id="UP000441585"/>
    </source>
</evidence>
<accession>A0A6I2MCS9</accession>
<dbReference type="Gene3D" id="1.10.4010.10">
    <property type="entry name" value="Type II deoxyuridine triphosphatase"/>
    <property type="match status" value="1"/>
</dbReference>
<dbReference type="SUPFAM" id="SSF101386">
    <property type="entry name" value="all-alpha NTP pyrophosphatases"/>
    <property type="match status" value="1"/>
</dbReference>
<dbReference type="AlphaFoldDB" id="A0A6I2MCS9"/>
<dbReference type="InterPro" id="IPR014871">
    <property type="entry name" value="dUTPase/dCTP_pyrophosphatase"/>
</dbReference>
<organism evidence="1 2">
    <name type="scientific">Metabacillus idriensis</name>
    <dbReference type="NCBI Taxonomy" id="324768"/>
    <lineage>
        <taxon>Bacteria</taxon>
        <taxon>Bacillati</taxon>
        <taxon>Bacillota</taxon>
        <taxon>Bacilli</taxon>
        <taxon>Bacillales</taxon>
        <taxon>Bacillaceae</taxon>
        <taxon>Metabacillus</taxon>
    </lineage>
</organism>
<keyword evidence="2" id="KW-1185">Reference proteome</keyword>
<comment type="caution">
    <text evidence="1">The sequence shown here is derived from an EMBL/GenBank/DDBJ whole genome shotgun (WGS) entry which is preliminary data.</text>
</comment>
<dbReference type="Pfam" id="PF08761">
    <property type="entry name" value="dUTPase_2"/>
    <property type="match status" value="2"/>
</dbReference>
<dbReference type="Proteomes" id="UP000441585">
    <property type="component" value="Unassembled WGS sequence"/>
</dbReference>
<dbReference type="InterPro" id="IPR016947">
    <property type="entry name" value="UCP030140"/>
</dbReference>
<sequence length="214" mass="24945">MNLKNLFDMQRVLRDRIRYKKQDRFEKLILALIVECGECANEWRGFKFWSKNQKSRTEENATCTVCDGTGDLNYEMVQEDAEGNGNHEYIDCEVCDCSGVIDVRNPLLEEYVDKLHFILELGIEIADEIGFDVWEYFNGIEVQKKLQVAPTKTITGQFILVANYAAQLNYDDYYCELFAAYLNLGEMLGFTDEQIEQAYYTKNAVNHQRQKQGY</sequence>
<name>A0A6I2MCS9_9BACI</name>
<dbReference type="EMBL" id="WKKF01000002">
    <property type="protein sequence ID" value="MRX54816.1"/>
    <property type="molecule type" value="Genomic_DNA"/>
</dbReference>
<proteinExistence type="predicted"/>